<dbReference type="PROSITE" id="PS50949">
    <property type="entry name" value="HTH_GNTR"/>
    <property type="match status" value="1"/>
</dbReference>
<evidence type="ECO:0000256" key="5">
    <source>
        <dbReference type="ARBA" id="ARBA00023163"/>
    </source>
</evidence>
<reference evidence="7 8" key="1">
    <citation type="submission" date="2018-06" db="EMBL/GenBank/DDBJ databases">
        <title>Genomic Encyclopedia of Type Strains, Phase III (KMG-III): the genomes of soil and plant-associated and newly described type strains.</title>
        <authorList>
            <person name="Whitman W."/>
        </authorList>
    </citation>
    <scope>NUCLEOTIDE SEQUENCE [LARGE SCALE GENOMIC DNA]</scope>
    <source>
        <strain evidence="7 8">CECT 7377</strain>
    </source>
</reference>
<keyword evidence="4" id="KW-0238">DNA-binding</keyword>
<dbReference type="GO" id="GO:0003700">
    <property type="term" value="F:DNA-binding transcription factor activity"/>
    <property type="evidence" value="ECO:0007669"/>
    <property type="project" value="InterPro"/>
</dbReference>
<evidence type="ECO:0000313" key="7">
    <source>
        <dbReference type="EMBL" id="RBP79667.1"/>
    </source>
</evidence>
<comment type="caution">
    <text evidence="7">The sequence shown here is derived from an EMBL/GenBank/DDBJ whole genome shotgun (WGS) entry which is preliminary data.</text>
</comment>
<dbReference type="SUPFAM" id="SSF53383">
    <property type="entry name" value="PLP-dependent transferases"/>
    <property type="match status" value="1"/>
</dbReference>
<dbReference type="PANTHER" id="PTHR46577">
    <property type="entry name" value="HTH-TYPE TRANSCRIPTIONAL REGULATORY PROTEIN GABR"/>
    <property type="match status" value="1"/>
</dbReference>
<dbReference type="EMBL" id="QNSE01000013">
    <property type="protein sequence ID" value="RBP79667.1"/>
    <property type="molecule type" value="Genomic_DNA"/>
</dbReference>
<keyword evidence="3" id="KW-0805">Transcription regulation</keyword>
<accession>A0A366IYJ4</accession>
<dbReference type="Pfam" id="PF00155">
    <property type="entry name" value="Aminotran_1_2"/>
    <property type="match status" value="1"/>
</dbReference>
<dbReference type="OrthoDB" id="9804020at2"/>
<dbReference type="InterPro" id="IPR036390">
    <property type="entry name" value="WH_DNA-bd_sf"/>
</dbReference>
<dbReference type="SMART" id="SM00345">
    <property type="entry name" value="HTH_GNTR"/>
    <property type="match status" value="1"/>
</dbReference>
<evidence type="ECO:0000313" key="8">
    <source>
        <dbReference type="Proteomes" id="UP000252792"/>
    </source>
</evidence>
<dbReference type="InterPro" id="IPR004839">
    <property type="entry name" value="Aminotransferase_I/II_large"/>
</dbReference>
<dbReference type="InterPro" id="IPR036388">
    <property type="entry name" value="WH-like_DNA-bd_sf"/>
</dbReference>
<dbReference type="InterPro" id="IPR000524">
    <property type="entry name" value="Tscrpt_reg_HTH_GntR"/>
</dbReference>
<dbReference type="Gene3D" id="1.10.10.10">
    <property type="entry name" value="Winged helix-like DNA-binding domain superfamily/Winged helix DNA-binding domain"/>
    <property type="match status" value="1"/>
</dbReference>
<dbReference type="InterPro" id="IPR051446">
    <property type="entry name" value="HTH_trans_reg/aminotransferase"/>
</dbReference>
<dbReference type="Proteomes" id="UP000252792">
    <property type="component" value="Unassembled WGS sequence"/>
</dbReference>
<name>A0A366IYJ4_9GAMM</name>
<dbReference type="AlphaFoldDB" id="A0A366IYJ4"/>
<dbReference type="Gene3D" id="3.90.1150.10">
    <property type="entry name" value="Aspartate Aminotransferase, domain 1"/>
    <property type="match status" value="1"/>
</dbReference>
<dbReference type="InterPro" id="IPR015421">
    <property type="entry name" value="PyrdxlP-dep_Trfase_major"/>
</dbReference>
<protein>
    <submittedName>
        <fullName evidence="7">GntR family transcriptional regulator</fullName>
    </submittedName>
</protein>
<dbReference type="Pfam" id="PF00392">
    <property type="entry name" value="GntR"/>
    <property type="match status" value="1"/>
</dbReference>
<evidence type="ECO:0000256" key="2">
    <source>
        <dbReference type="ARBA" id="ARBA00022898"/>
    </source>
</evidence>
<feature type="domain" description="HTH gntR-type" evidence="6">
    <location>
        <begin position="3"/>
        <end position="71"/>
    </location>
</feature>
<dbReference type="CDD" id="cd07377">
    <property type="entry name" value="WHTH_GntR"/>
    <property type="match status" value="1"/>
</dbReference>
<gene>
    <name evidence="7" type="ORF">DFP80_113123</name>
</gene>
<dbReference type="GO" id="GO:0003677">
    <property type="term" value="F:DNA binding"/>
    <property type="evidence" value="ECO:0007669"/>
    <property type="project" value="UniProtKB-KW"/>
</dbReference>
<sequence length="473" mass="52408">MDCPLYEKIANQIEHQVHEGIFLPGAKIPSVRKTSKQMEVSVATVLQAYSLLEDRGVIKARPQKGYFVQEIQPHPTEPAKIEPTKNDGTIHALLRRLLHASQDGNIIQFGAAIPKSQFLPIRQLQRSVGRLMRLEPEICAAYEFTPGSLNLRRQIAIRMLDNGCQLQPDDITITLGCQNALMLSLQAVAKAGDTIAIESPAYHGVLQIIEVLNLKAVEIPCSADTGIDLDLLENAANEWDIKACVVTPNNQNPIGATLNNQARQRILSQSIQHGFTLIEDDVYGELSYKDKRERSLKADDNHNTVIYCSSFSKSIAPGFRIGWIVGGPFQTQIEHYAYVQSLAIPTLTQTAIANFLENGAYDRHLRKTRQSYQDNLLRCQALIQEHFPAGTKTSAPKGGFLLWVTLPDTVNAMTLHSQALDIGIGLLPGLAFSLTAQFNHHFRLNYALTWDNQTNAALKELGKLCQLQTSSLG</sequence>
<keyword evidence="2" id="KW-0663">Pyridoxal phosphate</keyword>
<evidence type="ECO:0000259" key="6">
    <source>
        <dbReference type="PROSITE" id="PS50949"/>
    </source>
</evidence>
<dbReference type="PANTHER" id="PTHR46577:SF2">
    <property type="entry name" value="TRANSCRIPTIONAL REGULATORY PROTEIN"/>
    <property type="match status" value="1"/>
</dbReference>
<comment type="similarity">
    <text evidence="1">In the C-terminal section; belongs to the class-I pyridoxal-phosphate-dependent aminotransferase family.</text>
</comment>
<proteinExistence type="inferred from homology"/>
<evidence type="ECO:0000256" key="3">
    <source>
        <dbReference type="ARBA" id="ARBA00023015"/>
    </source>
</evidence>
<dbReference type="GO" id="GO:0030170">
    <property type="term" value="F:pyridoxal phosphate binding"/>
    <property type="evidence" value="ECO:0007669"/>
    <property type="project" value="InterPro"/>
</dbReference>
<evidence type="ECO:0000256" key="1">
    <source>
        <dbReference type="ARBA" id="ARBA00005384"/>
    </source>
</evidence>
<dbReference type="InterPro" id="IPR015424">
    <property type="entry name" value="PyrdxlP-dep_Trfase"/>
</dbReference>
<dbReference type="Gene3D" id="3.40.640.10">
    <property type="entry name" value="Type I PLP-dependent aspartate aminotransferase-like (Major domain)"/>
    <property type="match status" value="1"/>
</dbReference>
<dbReference type="InterPro" id="IPR015422">
    <property type="entry name" value="PyrdxlP-dep_Trfase_small"/>
</dbReference>
<dbReference type="RefSeq" id="WP_113918001.1">
    <property type="nucleotide sequence ID" value="NZ_QNSE01000013.1"/>
</dbReference>
<organism evidence="7 8">
    <name type="scientific">Marinomonas rhizomae</name>
    <dbReference type="NCBI Taxonomy" id="491948"/>
    <lineage>
        <taxon>Bacteria</taxon>
        <taxon>Pseudomonadati</taxon>
        <taxon>Pseudomonadota</taxon>
        <taxon>Gammaproteobacteria</taxon>
        <taxon>Oceanospirillales</taxon>
        <taxon>Oceanospirillaceae</taxon>
        <taxon>Marinomonas</taxon>
    </lineage>
</organism>
<dbReference type="SUPFAM" id="SSF46785">
    <property type="entry name" value="Winged helix' DNA-binding domain"/>
    <property type="match status" value="1"/>
</dbReference>
<dbReference type="CDD" id="cd00609">
    <property type="entry name" value="AAT_like"/>
    <property type="match status" value="1"/>
</dbReference>
<keyword evidence="8" id="KW-1185">Reference proteome</keyword>
<keyword evidence="5" id="KW-0804">Transcription</keyword>
<evidence type="ECO:0000256" key="4">
    <source>
        <dbReference type="ARBA" id="ARBA00023125"/>
    </source>
</evidence>